<gene>
    <name evidence="2" type="ORF">CFOL_v3_24730</name>
</gene>
<feature type="non-terminal residue" evidence="2">
    <location>
        <position position="1"/>
    </location>
</feature>
<dbReference type="PANTHER" id="PTHR33437">
    <property type="entry name" value="OS06G0361200 PROTEIN"/>
    <property type="match status" value="1"/>
</dbReference>
<organism evidence="2 3">
    <name type="scientific">Cephalotus follicularis</name>
    <name type="common">Albany pitcher plant</name>
    <dbReference type="NCBI Taxonomy" id="3775"/>
    <lineage>
        <taxon>Eukaryota</taxon>
        <taxon>Viridiplantae</taxon>
        <taxon>Streptophyta</taxon>
        <taxon>Embryophyta</taxon>
        <taxon>Tracheophyta</taxon>
        <taxon>Spermatophyta</taxon>
        <taxon>Magnoliopsida</taxon>
        <taxon>eudicotyledons</taxon>
        <taxon>Gunneridae</taxon>
        <taxon>Pentapetalae</taxon>
        <taxon>rosids</taxon>
        <taxon>fabids</taxon>
        <taxon>Oxalidales</taxon>
        <taxon>Cephalotaceae</taxon>
        <taxon>Cephalotus</taxon>
    </lineage>
</organism>
<name>A0A1Q3CMD1_CEPFO</name>
<feature type="region of interest" description="Disordered" evidence="1">
    <location>
        <begin position="192"/>
        <end position="271"/>
    </location>
</feature>
<comment type="caution">
    <text evidence="2">The sequence shown here is derived from an EMBL/GenBank/DDBJ whole genome shotgun (WGS) entry which is preliminary data.</text>
</comment>
<dbReference type="EMBL" id="BDDD01002366">
    <property type="protein sequence ID" value="GAV81272.1"/>
    <property type="molecule type" value="Genomic_DNA"/>
</dbReference>
<reference evidence="3" key="1">
    <citation type="submission" date="2016-04" db="EMBL/GenBank/DDBJ databases">
        <title>Cephalotus genome sequencing.</title>
        <authorList>
            <person name="Fukushima K."/>
            <person name="Hasebe M."/>
            <person name="Fang X."/>
        </authorList>
    </citation>
    <scope>NUCLEOTIDE SEQUENCE [LARGE SCALE GENOMIC DNA]</scope>
    <source>
        <strain evidence="3">cv. St1</strain>
    </source>
</reference>
<proteinExistence type="predicted"/>
<sequence>YAKPCNSQIDELQMPLGYQPPNFQQFDEKGNFKKHAAYFIETCYNSRIYGDSMVKQFVNSLKESWVRACQLSFEELATRAHNLELQIARHRSHFPSESREKKEPKKDVYLGSTPKQKLIKLPTPKHPEEAGQVNDPKYCRYHQIASHPLEKCFILKDLILQLINEKKIILDVNENVTTSNVVMISFGTFDPTPVPRRDSIPRSGRSHIPGLPKDSIPRPRRSPIPGSTKDSIPRLRRFSVPSPTKDSILEPRRSPILGLTKDSIPRPKRSSILGLAKTSIPGPKRSPIQSLAKASIQDPKNKAPIPSQEKALVSIPSKVQIPIPMMYGGKELFSPNTFNSI</sequence>
<evidence type="ECO:0000256" key="1">
    <source>
        <dbReference type="SAM" id="MobiDB-lite"/>
    </source>
</evidence>
<dbReference type="OrthoDB" id="1729438at2759"/>
<evidence type="ECO:0000313" key="3">
    <source>
        <dbReference type="Proteomes" id="UP000187406"/>
    </source>
</evidence>
<protein>
    <submittedName>
        <fullName evidence="2">Cornifin domain-containing protein</fullName>
    </submittedName>
</protein>
<keyword evidence="3" id="KW-1185">Reference proteome</keyword>
<dbReference type="Proteomes" id="UP000187406">
    <property type="component" value="Unassembled WGS sequence"/>
</dbReference>
<dbReference type="InParanoid" id="A0A1Q3CMD1"/>
<dbReference type="PANTHER" id="PTHR33437:SF2">
    <property type="entry name" value="OS06G0361200 PROTEIN"/>
    <property type="match status" value="1"/>
</dbReference>
<evidence type="ECO:0000313" key="2">
    <source>
        <dbReference type="EMBL" id="GAV81272.1"/>
    </source>
</evidence>
<dbReference type="AlphaFoldDB" id="A0A1Q3CMD1"/>
<accession>A0A1Q3CMD1</accession>